<dbReference type="InterPro" id="IPR000182">
    <property type="entry name" value="GNAT_dom"/>
</dbReference>
<dbReference type="SUPFAM" id="SSF55729">
    <property type="entry name" value="Acyl-CoA N-acyltransferases (Nat)"/>
    <property type="match status" value="1"/>
</dbReference>
<evidence type="ECO:0000259" key="1">
    <source>
        <dbReference type="PROSITE" id="PS51186"/>
    </source>
</evidence>
<accession>A0A5C5EBY8</accession>
<keyword evidence="3" id="KW-1185">Reference proteome</keyword>
<feature type="domain" description="N-acetyltransferase" evidence="1">
    <location>
        <begin position="9"/>
        <end position="175"/>
    </location>
</feature>
<name>A0A5C5EBY8_9LACT</name>
<evidence type="ECO:0000313" key="3">
    <source>
        <dbReference type="Proteomes" id="UP000313395"/>
    </source>
</evidence>
<evidence type="ECO:0000313" key="2">
    <source>
        <dbReference type="EMBL" id="TNV70330.1"/>
    </source>
</evidence>
<proteinExistence type="predicted"/>
<keyword evidence="2" id="KW-0808">Transferase</keyword>
<dbReference type="Proteomes" id="UP000313395">
    <property type="component" value="Unassembled WGS sequence"/>
</dbReference>
<organism evidence="2 3">
    <name type="scientific">Trichococcus shcherbakoviae subsp. psychrophilus</name>
    <dbReference type="NCBI Taxonomy" id="2585775"/>
    <lineage>
        <taxon>Bacteria</taxon>
        <taxon>Bacillati</taxon>
        <taxon>Bacillota</taxon>
        <taxon>Bacilli</taxon>
        <taxon>Lactobacillales</taxon>
        <taxon>Carnobacteriaceae</taxon>
        <taxon>Trichococcus</taxon>
    </lineage>
</organism>
<reference evidence="2 3" key="1">
    <citation type="submission" date="2019-06" db="EMBL/GenBank/DDBJ databases">
        <title>Description Trichococcus psychrophilus sp. nov., isolated from a cold spring, by genomic and phenotypic analyses.</title>
        <authorList>
            <person name="Zakharyuk A."/>
        </authorList>
    </citation>
    <scope>NUCLEOTIDE SEQUENCE [LARGE SCALE GENOMIC DNA]</scope>
    <source>
        <strain evidence="2 3">SKBG</strain>
    </source>
</reference>
<dbReference type="PROSITE" id="PS51186">
    <property type="entry name" value="GNAT"/>
    <property type="match status" value="1"/>
</dbReference>
<comment type="caution">
    <text evidence="2">The sequence shown here is derived from an EMBL/GenBank/DDBJ whole genome shotgun (WGS) entry which is preliminary data.</text>
</comment>
<dbReference type="AlphaFoldDB" id="A0A5C5EBY8"/>
<gene>
    <name evidence="2" type="ORF">FHK04_03660</name>
</gene>
<protein>
    <submittedName>
        <fullName evidence="2">GNAT family N-acetyltransferase</fullName>
    </submittedName>
</protein>
<dbReference type="Gene3D" id="3.40.630.30">
    <property type="match status" value="1"/>
</dbReference>
<dbReference type="Pfam" id="PF00583">
    <property type="entry name" value="Acetyltransf_1"/>
    <property type="match status" value="1"/>
</dbReference>
<dbReference type="InterPro" id="IPR016181">
    <property type="entry name" value="Acyl_CoA_acyltransferase"/>
</dbReference>
<sequence length="175" mass="19596">MKKMEGGGSMIRKATPADLPAIMEIINEAKVTLKASGIDQWQKGYPNEAVILQDINGGYSYVYLRDGVPGATFAFFYGEDPTYKVITEGQWLTDNPYSVIHRITIKDAFRGQGVLGEIVEWAAGESRKKGYSSMRIDTHPDNKSMQRALQKAGYTYCGHILTSISDMRWAYEKVL</sequence>
<dbReference type="GO" id="GO:0016747">
    <property type="term" value="F:acyltransferase activity, transferring groups other than amino-acyl groups"/>
    <property type="evidence" value="ECO:0007669"/>
    <property type="project" value="InterPro"/>
</dbReference>
<dbReference type="EMBL" id="VENO01000001">
    <property type="protein sequence ID" value="TNV70330.1"/>
    <property type="molecule type" value="Genomic_DNA"/>
</dbReference>